<organism evidence="1 2">
    <name type="scientific">Promethearchaeum syntrophicum</name>
    <dbReference type="NCBI Taxonomy" id="2594042"/>
    <lineage>
        <taxon>Archaea</taxon>
        <taxon>Promethearchaeati</taxon>
        <taxon>Promethearchaeota</taxon>
        <taxon>Promethearchaeia</taxon>
        <taxon>Promethearchaeales</taxon>
        <taxon>Promethearchaeaceae</taxon>
        <taxon>Promethearchaeum</taxon>
    </lineage>
</organism>
<gene>
    <name evidence="1" type="ORF">DSAG12_02582</name>
</gene>
<protein>
    <recommendedName>
        <fullName evidence="3">Transglutaminase-like superfamily protein</fullName>
    </recommendedName>
</protein>
<reference evidence="1 2" key="2">
    <citation type="journal article" date="2024" name="Int. J. Syst. Evol. Microbiol.">
        <title>Promethearchaeum syntrophicum gen. nov., sp. nov., an anaerobic, obligately syntrophic archaeon, the first isolate of the lineage 'Asgard' archaea, and proposal of the new archaeal phylum Promethearchaeota phyl. nov. and kingdom Promethearchaeati regn. nov.</title>
        <authorList>
            <person name="Imachi H."/>
            <person name="Nobu M.K."/>
            <person name="Kato S."/>
            <person name="Takaki Y."/>
            <person name="Miyazaki M."/>
            <person name="Miyata M."/>
            <person name="Ogawara M."/>
            <person name="Saito Y."/>
            <person name="Sakai S."/>
            <person name="Tahara Y.O."/>
            <person name="Takano Y."/>
            <person name="Tasumi E."/>
            <person name="Uematsu K."/>
            <person name="Yoshimura T."/>
            <person name="Itoh T."/>
            <person name="Ohkuma M."/>
            <person name="Takai K."/>
        </authorList>
    </citation>
    <scope>NUCLEOTIDE SEQUENCE [LARGE SCALE GENOMIC DNA]</scope>
    <source>
        <strain evidence="1 2">MK-D1</strain>
    </source>
</reference>
<keyword evidence="2" id="KW-1185">Reference proteome</keyword>
<proteinExistence type="predicted"/>
<evidence type="ECO:0008006" key="3">
    <source>
        <dbReference type="Google" id="ProtNLM"/>
    </source>
</evidence>
<evidence type="ECO:0000313" key="1">
    <source>
        <dbReference type="EMBL" id="QEE16752.1"/>
    </source>
</evidence>
<accession>A0A5B9DCA0</accession>
<sequence>MDSYELLPHLDITPSGEICSKFLGMNIKTFQEACNYVHNLDYGYNSDTDDRWILFKELKGSCTPKHGVIAGLAEELQIPLYKNVGIYKFTEKIVKGAQKIIEKYKIPFIPMVHCFLEYNNYRFDLTEGNDNGKETSIEEFMHKEQVEPFISRKNEYLLYRRVLEEKLLLSPEFAGISLKIILKAREEAILLLHEKVKK</sequence>
<reference evidence="1 2" key="1">
    <citation type="journal article" date="2020" name="Nature">
        <title>Isolation of an archaeon at the prokaryote-eukaryote interface.</title>
        <authorList>
            <person name="Imachi H."/>
            <person name="Nobu M.K."/>
            <person name="Nakahara N."/>
            <person name="Morono Y."/>
            <person name="Ogawara M."/>
            <person name="Takaki Y."/>
            <person name="Takano Y."/>
            <person name="Uematsu K."/>
            <person name="Ikuta T."/>
            <person name="Ito M."/>
            <person name="Matsui Y."/>
            <person name="Miyazaki M."/>
            <person name="Murata K."/>
            <person name="Saito Y."/>
            <person name="Sakai S."/>
            <person name="Song C."/>
            <person name="Tasumi E."/>
            <person name="Yamanaka Y."/>
            <person name="Yamaguchi T."/>
            <person name="Kamagata Y."/>
            <person name="Tamaki H."/>
            <person name="Takai K."/>
        </authorList>
    </citation>
    <scope>NUCLEOTIDE SEQUENCE [LARGE SCALE GENOMIC DNA]</scope>
    <source>
        <strain evidence="1 2">MK-D1</strain>
    </source>
</reference>
<dbReference type="GeneID" id="41330566"/>
<dbReference type="AlphaFoldDB" id="A0A5B9DCA0"/>
<dbReference type="KEGG" id="psyt:DSAG12_02582"/>
<name>A0A5B9DCA0_9ARCH</name>
<dbReference type="Proteomes" id="UP000321408">
    <property type="component" value="Chromosome"/>
</dbReference>
<dbReference type="EMBL" id="CP042905">
    <property type="protein sequence ID" value="QEE16752.1"/>
    <property type="molecule type" value="Genomic_DNA"/>
</dbReference>
<dbReference type="RefSeq" id="WP_147663685.1">
    <property type="nucleotide sequence ID" value="NZ_CP042905.2"/>
</dbReference>
<evidence type="ECO:0000313" key="2">
    <source>
        <dbReference type="Proteomes" id="UP000321408"/>
    </source>
</evidence>